<evidence type="ECO:0000313" key="8">
    <source>
        <dbReference type="EMBL" id="KJV75274.1"/>
    </source>
</evidence>
<keyword evidence="4" id="KW-0862">Zinc</keyword>
<dbReference type="PROSITE" id="PS50249">
    <property type="entry name" value="MPN"/>
    <property type="match status" value="1"/>
</dbReference>
<evidence type="ECO:0000256" key="5">
    <source>
        <dbReference type="ARBA" id="ARBA00023049"/>
    </source>
</evidence>
<dbReference type="GO" id="GO:0008237">
    <property type="term" value="F:metallopeptidase activity"/>
    <property type="evidence" value="ECO:0007669"/>
    <property type="project" value="UniProtKB-KW"/>
</dbReference>
<evidence type="ECO:0000256" key="6">
    <source>
        <dbReference type="RuleBase" id="RU003797"/>
    </source>
</evidence>
<dbReference type="GeneID" id="89458849"/>
<organism evidence="8 9">
    <name type="scientific">Orientia tsutsugamushi str. TA716</name>
    <dbReference type="NCBI Taxonomy" id="1359175"/>
    <lineage>
        <taxon>Bacteria</taxon>
        <taxon>Pseudomonadati</taxon>
        <taxon>Pseudomonadota</taxon>
        <taxon>Alphaproteobacteria</taxon>
        <taxon>Rickettsiales</taxon>
        <taxon>Rickettsiaceae</taxon>
        <taxon>Rickettsieae</taxon>
        <taxon>Orientia</taxon>
    </lineage>
</organism>
<dbReference type="PANTHER" id="PTHR30471">
    <property type="entry name" value="DNA REPAIR PROTEIN RADC"/>
    <property type="match status" value="1"/>
</dbReference>
<dbReference type="PROSITE" id="PS01302">
    <property type="entry name" value="UPF0758"/>
    <property type="match status" value="1"/>
</dbReference>
<dbReference type="PANTHER" id="PTHR30471:SF3">
    <property type="entry name" value="UPF0758 PROTEIN YEES-RELATED"/>
    <property type="match status" value="1"/>
</dbReference>
<dbReference type="PATRIC" id="fig|1359175.3.peg.1994"/>
<name>A0A0F3P7T4_ORITS</name>
<dbReference type="EMBL" id="LAOA01000039">
    <property type="protein sequence ID" value="KJV75274.1"/>
    <property type="molecule type" value="Genomic_DNA"/>
</dbReference>
<dbReference type="InterPro" id="IPR020891">
    <property type="entry name" value="UPF0758_CS"/>
</dbReference>
<evidence type="ECO:0000313" key="9">
    <source>
        <dbReference type="Proteomes" id="UP000033671"/>
    </source>
</evidence>
<dbReference type="NCBIfam" id="TIGR00608">
    <property type="entry name" value="radc"/>
    <property type="match status" value="1"/>
</dbReference>
<sequence length="226" mass="25910">MNSQYYIGHRKRLKERFLRSIPSDSLPDYELLELLLFHSIPRQDVKPIAKELLKQFTTLSNVVYAEKDKLMSLPMVSNSVCVPIFLVKEFIRRILAQKVINQHVLSSWSALLEYLKITMGKAKTEQFRVLFLNKKNIIIADELHGIGTVDQTPVYPREIVKRALFHEASAIILVHNHPSGTPKPSAIDIEITTKIVEACKTFSIIVHDHVIICSNNFFSFKSNLLL</sequence>
<evidence type="ECO:0000256" key="3">
    <source>
        <dbReference type="ARBA" id="ARBA00022801"/>
    </source>
</evidence>
<feature type="domain" description="MPN" evidence="7">
    <location>
        <begin position="104"/>
        <end position="226"/>
    </location>
</feature>
<dbReference type="Pfam" id="PF04002">
    <property type="entry name" value="RadC"/>
    <property type="match status" value="1"/>
</dbReference>
<keyword evidence="1" id="KW-0645">Protease</keyword>
<dbReference type="GO" id="GO:0006508">
    <property type="term" value="P:proteolysis"/>
    <property type="evidence" value="ECO:0007669"/>
    <property type="project" value="UniProtKB-KW"/>
</dbReference>
<evidence type="ECO:0000256" key="1">
    <source>
        <dbReference type="ARBA" id="ARBA00022670"/>
    </source>
</evidence>
<protein>
    <submittedName>
        <fullName evidence="8">DNA repair RadC family protein</fullName>
    </submittedName>
</protein>
<proteinExistence type="inferred from homology"/>
<dbReference type="InterPro" id="IPR001405">
    <property type="entry name" value="UPF0758"/>
</dbReference>
<dbReference type="AlphaFoldDB" id="A0A0F3P7T4"/>
<dbReference type="Proteomes" id="UP000033671">
    <property type="component" value="Unassembled WGS sequence"/>
</dbReference>
<evidence type="ECO:0000259" key="7">
    <source>
        <dbReference type="PROSITE" id="PS50249"/>
    </source>
</evidence>
<dbReference type="InterPro" id="IPR037518">
    <property type="entry name" value="MPN"/>
</dbReference>
<dbReference type="InterPro" id="IPR025657">
    <property type="entry name" value="RadC_JAB"/>
</dbReference>
<dbReference type="CDD" id="cd08071">
    <property type="entry name" value="MPN_DUF2466"/>
    <property type="match status" value="1"/>
</dbReference>
<keyword evidence="2" id="KW-0479">Metal-binding</keyword>
<keyword evidence="3" id="KW-0378">Hydrolase</keyword>
<dbReference type="GO" id="GO:0046872">
    <property type="term" value="F:metal ion binding"/>
    <property type="evidence" value="ECO:0007669"/>
    <property type="project" value="UniProtKB-KW"/>
</dbReference>
<reference evidence="8 9" key="1">
    <citation type="submission" date="2015-01" db="EMBL/GenBank/DDBJ databases">
        <title>Genome Sequencing of Rickettsiales.</title>
        <authorList>
            <person name="Daugherty S.C."/>
            <person name="Su Q."/>
            <person name="Abolude K."/>
            <person name="Beier-Sexton M."/>
            <person name="Carlyon J.A."/>
            <person name="Carter R."/>
            <person name="Day N.P."/>
            <person name="Dumler S.J."/>
            <person name="Dyachenko V."/>
            <person name="Godinez A."/>
            <person name="Kurtti T.J."/>
            <person name="Lichay M."/>
            <person name="Mullins K.E."/>
            <person name="Ott S."/>
            <person name="Pappas-Brown V."/>
            <person name="Paris D.H."/>
            <person name="Patel P."/>
            <person name="Richards A.L."/>
            <person name="Sadzewicz L."/>
            <person name="Sears K."/>
            <person name="Seidman D."/>
            <person name="Sengamalay N."/>
            <person name="Stenos J."/>
            <person name="Tallon L.J."/>
            <person name="Vincent G."/>
            <person name="Fraser C.M."/>
            <person name="Munderloh U."/>
            <person name="Dunning-Hotopp J.C."/>
        </authorList>
    </citation>
    <scope>NUCLEOTIDE SEQUENCE [LARGE SCALE GENOMIC DNA]</scope>
    <source>
        <strain evidence="8 9">TA716</strain>
    </source>
</reference>
<comment type="caution">
    <text evidence="8">The sequence shown here is derived from an EMBL/GenBank/DDBJ whole genome shotgun (WGS) entry which is preliminary data.</text>
</comment>
<keyword evidence="5" id="KW-0482">Metalloprotease</keyword>
<evidence type="ECO:0000256" key="4">
    <source>
        <dbReference type="ARBA" id="ARBA00022833"/>
    </source>
</evidence>
<dbReference type="Gene3D" id="3.40.140.10">
    <property type="entry name" value="Cytidine Deaminase, domain 2"/>
    <property type="match status" value="1"/>
</dbReference>
<dbReference type="NCBIfam" id="NF000642">
    <property type="entry name" value="PRK00024.1"/>
    <property type="match status" value="1"/>
</dbReference>
<gene>
    <name evidence="8" type="ORF">OTSTA716_1099</name>
</gene>
<dbReference type="RefSeq" id="WP_012461710.1">
    <property type="nucleotide sequence ID" value="NZ_LAOA01000039.1"/>
</dbReference>
<accession>A0A0F3P7T4</accession>
<comment type="similarity">
    <text evidence="6">Belongs to the UPF0758 family.</text>
</comment>
<evidence type="ECO:0000256" key="2">
    <source>
        <dbReference type="ARBA" id="ARBA00022723"/>
    </source>
</evidence>